<protein>
    <submittedName>
        <fullName evidence="4">26844_t:CDS:1</fullName>
    </submittedName>
</protein>
<dbReference type="Proteomes" id="UP000789405">
    <property type="component" value="Unassembled WGS sequence"/>
</dbReference>
<evidence type="ECO:0000259" key="3">
    <source>
        <dbReference type="Pfam" id="PF03221"/>
    </source>
</evidence>
<dbReference type="AlphaFoldDB" id="A0A9N8VQ77"/>
<reference evidence="4" key="1">
    <citation type="submission" date="2021-06" db="EMBL/GenBank/DDBJ databases">
        <authorList>
            <person name="Kallberg Y."/>
            <person name="Tangrot J."/>
            <person name="Rosling A."/>
        </authorList>
    </citation>
    <scope>NUCLEOTIDE SEQUENCE</scope>
    <source>
        <strain evidence="4">MA453B</strain>
    </source>
</reference>
<dbReference type="InterPro" id="IPR004875">
    <property type="entry name" value="DDE_SF_endonuclease_dom"/>
</dbReference>
<sequence length="341" mass="39484">MLKEKRKSYSANIKLDAINYAKQTSNHLAAWQFNVDHTQISRWRKKEDLKKAKQTNCRVGSGFSSWYPLAEELLKKGIGVTPSDVKSHMRRLLVTEFSQIYPDVRGFQASDSWFNRFMNRFNFSLHRLTKVSSKLPRDLQKKPSAFYEDINQSRRSNNFDLSCIANLDEIPIFFDMVGALTLDLRGAYLVNLRTTANDKNHFTCVLGVLANSTKLPPMVIFKGKRKPRGQFPPGLIIRMQSNRWMNEKLMIDWIKTVWLRRAESQRRSLLVLNSFKGHIMEAWNDILPEIIVKSFKRCGISNALDSLENELIGRGKDNNEHVVIFNNENENEEGIETISLI</sequence>
<proteinExistence type="predicted"/>
<evidence type="ECO:0000313" key="4">
    <source>
        <dbReference type="EMBL" id="CAG8460593.1"/>
    </source>
</evidence>
<comment type="caution">
    <text evidence="4">The sequence shown here is derived from an EMBL/GenBank/DDBJ whole genome shotgun (WGS) entry which is preliminary data.</text>
</comment>
<dbReference type="GO" id="GO:0003677">
    <property type="term" value="F:DNA binding"/>
    <property type="evidence" value="ECO:0007669"/>
    <property type="project" value="UniProtKB-KW"/>
</dbReference>
<feature type="domain" description="DDE-1" evidence="2">
    <location>
        <begin position="201"/>
        <end position="279"/>
    </location>
</feature>
<dbReference type="PANTHER" id="PTHR19303">
    <property type="entry name" value="TRANSPOSON"/>
    <property type="match status" value="1"/>
</dbReference>
<dbReference type="EMBL" id="CAJVPY010000254">
    <property type="protein sequence ID" value="CAG8460593.1"/>
    <property type="molecule type" value="Genomic_DNA"/>
</dbReference>
<feature type="domain" description="HTH CENPB-type" evidence="3">
    <location>
        <begin position="71"/>
        <end position="125"/>
    </location>
</feature>
<keyword evidence="5" id="KW-1185">Reference proteome</keyword>
<evidence type="ECO:0000259" key="2">
    <source>
        <dbReference type="Pfam" id="PF03184"/>
    </source>
</evidence>
<dbReference type="GO" id="GO:0005634">
    <property type="term" value="C:nucleus"/>
    <property type="evidence" value="ECO:0007669"/>
    <property type="project" value="TreeGrafter"/>
</dbReference>
<gene>
    <name evidence="4" type="ORF">DERYTH_LOCUS985</name>
</gene>
<evidence type="ECO:0000313" key="5">
    <source>
        <dbReference type="Proteomes" id="UP000789405"/>
    </source>
</evidence>
<dbReference type="InterPro" id="IPR050863">
    <property type="entry name" value="CenT-Element_Derived"/>
</dbReference>
<accession>A0A9N8VQ77</accession>
<name>A0A9N8VQ77_9GLOM</name>
<evidence type="ECO:0000256" key="1">
    <source>
        <dbReference type="ARBA" id="ARBA00023125"/>
    </source>
</evidence>
<keyword evidence="1" id="KW-0238">DNA-binding</keyword>
<dbReference type="Pfam" id="PF03221">
    <property type="entry name" value="HTH_Tnp_Tc5"/>
    <property type="match status" value="1"/>
</dbReference>
<dbReference type="InterPro" id="IPR006600">
    <property type="entry name" value="HTH_CenpB_DNA-bd_dom"/>
</dbReference>
<dbReference type="PANTHER" id="PTHR19303:SF74">
    <property type="entry name" value="POGO TRANSPOSABLE ELEMENT WITH KRAB DOMAIN"/>
    <property type="match status" value="1"/>
</dbReference>
<dbReference type="Pfam" id="PF03184">
    <property type="entry name" value="DDE_1"/>
    <property type="match status" value="1"/>
</dbReference>
<organism evidence="4 5">
    <name type="scientific">Dentiscutata erythropus</name>
    <dbReference type="NCBI Taxonomy" id="1348616"/>
    <lineage>
        <taxon>Eukaryota</taxon>
        <taxon>Fungi</taxon>
        <taxon>Fungi incertae sedis</taxon>
        <taxon>Mucoromycota</taxon>
        <taxon>Glomeromycotina</taxon>
        <taxon>Glomeromycetes</taxon>
        <taxon>Diversisporales</taxon>
        <taxon>Gigasporaceae</taxon>
        <taxon>Dentiscutata</taxon>
    </lineage>
</organism>
<dbReference type="OrthoDB" id="2331338at2759"/>